<evidence type="ECO:0000313" key="1">
    <source>
        <dbReference type="EMBL" id="SHO81066.1"/>
    </source>
</evidence>
<name>A0A1W1EJT0_9ZZZZ</name>
<reference evidence="1" key="1">
    <citation type="submission" date="2016-10" db="EMBL/GenBank/DDBJ databases">
        <authorList>
            <person name="de Groot N.N."/>
        </authorList>
    </citation>
    <scope>NUCLEOTIDE SEQUENCE</scope>
</reference>
<dbReference type="EMBL" id="FRYL01000025">
    <property type="protein sequence ID" value="SHO81066.1"/>
    <property type="molecule type" value="Genomic_DNA"/>
</dbReference>
<protein>
    <submittedName>
        <fullName evidence="1">Uncharacterized protein</fullName>
    </submittedName>
</protein>
<organism evidence="1">
    <name type="scientific">hydrothermal vent metagenome</name>
    <dbReference type="NCBI Taxonomy" id="652676"/>
    <lineage>
        <taxon>unclassified sequences</taxon>
        <taxon>metagenomes</taxon>
        <taxon>ecological metagenomes</taxon>
    </lineage>
</organism>
<proteinExistence type="predicted"/>
<accession>A0A1W1EJT0</accession>
<dbReference type="AlphaFoldDB" id="A0A1W1EJT0"/>
<gene>
    <name evidence="1" type="ORF">MNB_SV-15-223</name>
</gene>
<sequence length="399" mass="44143">MLKKISVSLLMASLLLNAQEVPAKKEVKTPQSIINKSLEQLKNNGVVVENRKTTATNDSFDMVVKDLSKALPKDANITTKDVSGFSGIKAHSDINYTKDGYTAISYLSGLPNNPDASQEEKITIAQILKERLIYITTKYSIKDYKYNMIFKDIDTILAKVKVKISNFVANGTYNPDDLYSQNGKVSIGDIAIKPLEKRYVGEYLNIKNLYLSTSLSAKNNLVDITYTTGVDSIDGNLSKESININKLNSSIKLGNINKEAYDKIIKLAQSKVIDPQSPEFLDTVSKLITKGFYIEIKDLSLDSALIKGEKLGLFKLYIKASLKPDDKLAQIIKISPMMALGALSVESKITISKSLFELISKFPQGAMLAFIPPKIEKGNMVYNISFNDGKLLVNGKPMQ</sequence>